<sequence length="147" mass="15998">MNMARKEQAGSYQIGIWGVERIGRGVWEARANGPGTLGDGSPQTFPSLGAAHLALTGEPMSERPVKPAAAPKPPRLPWSDLKVAYGLDNPDRFWRALDAGKLDLPAGWTVNETDCSGCRCVVVFRVETLPTVEDGRKVAKIVRRFGR</sequence>
<gene>
    <name evidence="1" type="ORF">CcrColossus_gp016</name>
</gene>
<evidence type="ECO:0000313" key="2">
    <source>
        <dbReference type="Proteomes" id="UP000000463"/>
    </source>
</evidence>
<dbReference type="Proteomes" id="UP000000463">
    <property type="component" value="Segment"/>
</dbReference>
<keyword evidence="2" id="KW-1185">Reference proteome</keyword>
<evidence type="ECO:0000313" key="1">
    <source>
        <dbReference type="EMBL" id="AFU87886.1"/>
    </source>
</evidence>
<name>K4JS28_9CAUD</name>
<dbReference type="RefSeq" id="YP_006988250.1">
    <property type="nucleotide sequence ID" value="NC_019406.1"/>
</dbReference>
<proteinExistence type="predicted"/>
<dbReference type="EMBL" id="JX100810">
    <property type="protein sequence ID" value="AFU87886.1"/>
    <property type="molecule type" value="Genomic_DNA"/>
</dbReference>
<reference evidence="1 2" key="1">
    <citation type="journal article" date="2012" name="BMC Genomics">
        <title>The Caulobacter crescentus phage phiCbK: genomics of a canonical phage.</title>
        <authorList>
            <person name="Gill J.J."/>
            <person name="Berry J.D."/>
            <person name="Russell W.K."/>
            <person name="Lessor L."/>
            <person name="Escobar Garcia D.A."/>
            <person name="Hernandez D."/>
            <person name="Kane A."/>
            <person name="Keene J."/>
            <person name="Maddox M."/>
            <person name="Martin R."/>
            <person name="Mohan S."/>
            <person name="Thorn A.M."/>
            <person name="Russell D.H."/>
            <person name="Young R."/>
        </authorList>
    </citation>
    <scope>NUCLEOTIDE SEQUENCE [LARGE SCALE GENOMIC DNA]</scope>
</reference>
<dbReference type="GeneID" id="13994945"/>
<protein>
    <submittedName>
        <fullName evidence="1">Uncharacterized protein</fullName>
    </submittedName>
</protein>
<accession>K4JS28</accession>
<dbReference type="KEGG" id="vg:13994945"/>
<organism evidence="1 2">
    <name type="scientific">Caulobacter phage CcrColossus</name>
    <dbReference type="NCBI Taxonomy" id="1211640"/>
    <lineage>
        <taxon>Viruses</taxon>
        <taxon>Duplodnaviria</taxon>
        <taxon>Heunggongvirae</taxon>
        <taxon>Uroviricota</taxon>
        <taxon>Caudoviricetes</taxon>
        <taxon>Jeanschmidtviridae</taxon>
        <taxon>Colossusvirus</taxon>
        <taxon>Colossusvirus colossus</taxon>
    </lineage>
</organism>